<dbReference type="CDD" id="cd00672">
    <property type="entry name" value="CysRS_core"/>
    <property type="match status" value="1"/>
</dbReference>
<dbReference type="InterPro" id="IPR014729">
    <property type="entry name" value="Rossmann-like_a/b/a_fold"/>
</dbReference>
<comment type="catalytic activity">
    <reaction evidence="11 12">
        <text>tRNA(Cys) + L-cysteine + ATP = L-cysteinyl-tRNA(Cys) + AMP + diphosphate</text>
        <dbReference type="Rhea" id="RHEA:17773"/>
        <dbReference type="Rhea" id="RHEA-COMP:9661"/>
        <dbReference type="Rhea" id="RHEA-COMP:9679"/>
        <dbReference type="ChEBI" id="CHEBI:30616"/>
        <dbReference type="ChEBI" id="CHEBI:33019"/>
        <dbReference type="ChEBI" id="CHEBI:35235"/>
        <dbReference type="ChEBI" id="CHEBI:78442"/>
        <dbReference type="ChEBI" id="CHEBI:78517"/>
        <dbReference type="ChEBI" id="CHEBI:456215"/>
        <dbReference type="EC" id="6.1.1.16"/>
    </reaction>
</comment>
<reference evidence="14" key="1">
    <citation type="submission" date="2010-07" db="EMBL/GenBank/DDBJ databases">
        <title>The complete genome of Methanosalsum zhilinae DSM 4017.</title>
        <authorList>
            <consortium name="US DOE Joint Genome Institute (JGI-PGF)"/>
            <person name="Lucas S."/>
            <person name="Copeland A."/>
            <person name="Lapidus A."/>
            <person name="Glavina del Rio T."/>
            <person name="Dalin E."/>
            <person name="Tice H."/>
            <person name="Bruce D."/>
            <person name="Goodwin L."/>
            <person name="Pitluck S."/>
            <person name="Kyrpides N."/>
            <person name="Mavromatis K."/>
            <person name="Ovchinnikova G."/>
            <person name="Daligault H."/>
            <person name="Detter J.C."/>
            <person name="Han C."/>
            <person name="Tapia R."/>
            <person name="Larimer F."/>
            <person name="Land M."/>
            <person name="Hauser L."/>
            <person name="Markowitz V."/>
            <person name="Cheng J.-F."/>
            <person name="Hugenholtz P."/>
            <person name="Woyke T."/>
            <person name="Wu D."/>
            <person name="Spring S."/>
            <person name="Schueler E."/>
            <person name="Brambilla E."/>
            <person name="Klenk H.-P."/>
            <person name="Eisen J.A."/>
        </authorList>
    </citation>
    <scope>NUCLEOTIDE SEQUENCE</scope>
    <source>
        <strain evidence="14">DSM 4017</strain>
    </source>
</reference>
<evidence type="ECO:0000256" key="6">
    <source>
        <dbReference type="ARBA" id="ARBA00022741"/>
    </source>
</evidence>
<keyword evidence="7 12" id="KW-0862">Zinc</keyword>
<dbReference type="Pfam" id="PF23493">
    <property type="entry name" value="CysS_C"/>
    <property type="match status" value="1"/>
</dbReference>
<dbReference type="PRINTS" id="PR00983">
    <property type="entry name" value="TRNASYNTHCYS"/>
</dbReference>
<dbReference type="Pfam" id="PF09190">
    <property type="entry name" value="DALR_2"/>
    <property type="match status" value="1"/>
</dbReference>
<dbReference type="PANTHER" id="PTHR10890">
    <property type="entry name" value="CYSTEINYL-TRNA SYNTHETASE"/>
    <property type="match status" value="1"/>
</dbReference>
<dbReference type="InterPro" id="IPR056411">
    <property type="entry name" value="CysS_C"/>
</dbReference>
<accession>F7XN55</accession>
<keyword evidence="15" id="KW-1185">Reference proteome</keyword>
<keyword evidence="4 12" id="KW-0436">Ligase</keyword>
<feature type="binding site" evidence="12">
    <location>
        <position position="272"/>
    </location>
    <ligand>
        <name>ATP</name>
        <dbReference type="ChEBI" id="CHEBI:30616"/>
    </ligand>
</feature>
<evidence type="ECO:0000256" key="9">
    <source>
        <dbReference type="ARBA" id="ARBA00022917"/>
    </source>
</evidence>
<dbReference type="Gene3D" id="3.40.50.620">
    <property type="entry name" value="HUPs"/>
    <property type="match status" value="1"/>
</dbReference>
<evidence type="ECO:0000256" key="4">
    <source>
        <dbReference type="ARBA" id="ARBA00022598"/>
    </source>
</evidence>
<name>F7XN55_METZD</name>
<comment type="subcellular location">
    <subcellularLocation>
        <location evidence="1 12">Cytoplasm</location>
    </subcellularLocation>
</comment>
<evidence type="ECO:0000256" key="2">
    <source>
        <dbReference type="ARBA" id="ARBA00005594"/>
    </source>
</evidence>
<comment type="similarity">
    <text evidence="2 12">Belongs to the class-I aminoacyl-tRNA synthetase family.</text>
</comment>
<evidence type="ECO:0000313" key="15">
    <source>
        <dbReference type="Proteomes" id="UP000006622"/>
    </source>
</evidence>
<proteinExistence type="inferred from homology"/>
<evidence type="ECO:0000256" key="3">
    <source>
        <dbReference type="ARBA" id="ARBA00022490"/>
    </source>
</evidence>
<dbReference type="Proteomes" id="UP000006622">
    <property type="component" value="Chromosome"/>
</dbReference>
<dbReference type="GO" id="GO:0004817">
    <property type="term" value="F:cysteine-tRNA ligase activity"/>
    <property type="evidence" value="ECO:0007669"/>
    <property type="project" value="UniProtKB-UniRule"/>
</dbReference>
<dbReference type="InterPro" id="IPR009080">
    <property type="entry name" value="tRNAsynth_Ia_anticodon-bd"/>
</dbReference>
<organism evidence="14 15">
    <name type="scientific">Methanosalsum zhilinae (strain DSM 4017 / NBRC 107636 / OCM 62 / WeN5)</name>
    <name type="common">Methanohalophilus zhilinae</name>
    <dbReference type="NCBI Taxonomy" id="679901"/>
    <lineage>
        <taxon>Archaea</taxon>
        <taxon>Methanobacteriati</taxon>
        <taxon>Methanobacteriota</taxon>
        <taxon>Stenosarchaea group</taxon>
        <taxon>Methanomicrobia</taxon>
        <taxon>Methanosarcinales</taxon>
        <taxon>Methanosarcinaceae</taxon>
        <taxon>Methanosalsum</taxon>
    </lineage>
</organism>
<dbReference type="SUPFAM" id="SSF52374">
    <property type="entry name" value="Nucleotidylyl transferase"/>
    <property type="match status" value="1"/>
</dbReference>
<evidence type="ECO:0000256" key="11">
    <source>
        <dbReference type="ARBA" id="ARBA00047398"/>
    </source>
</evidence>
<dbReference type="AlphaFoldDB" id="F7XN55"/>
<keyword evidence="6 12" id="KW-0547">Nucleotide-binding</keyword>
<dbReference type="InterPro" id="IPR024909">
    <property type="entry name" value="Cys-tRNA/MSH_ligase"/>
</dbReference>
<dbReference type="HOGENOM" id="CLU_222547_0_0_2"/>
<feature type="short sequence motif" description="'HIGH' region" evidence="12">
    <location>
        <begin position="29"/>
        <end position="39"/>
    </location>
</feature>
<dbReference type="SMART" id="SM00840">
    <property type="entry name" value="DALR_2"/>
    <property type="match status" value="1"/>
</dbReference>
<dbReference type="SUPFAM" id="SSF47323">
    <property type="entry name" value="Anticodon-binding domain of a subclass of class I aminoacyl-tRNA synthetases"/>
    <property type="match status" value="1"/>
</dbReference>
<keyword evidence="9 12" id="KW-0648">Protein biosynthesis</keyword>
<evidence type="ECO:0000256" key="1">
    <source>
        <dbReference type="ARBA" id="ARBA00004496"/>
    </source>
</evidence>
<protein>
    <recommendedName>
        <fullName evidence="12">Cysteine--tRNA ligase</fullName>
        <ecNumber evidence="12">6.1.1.16</ecNumber>
    </recommendedName>
    <alternativeName>
        <fullName evidence="12">Cysteinyl-tRNA synthetase</fullName>
        <shortName evidence="12">CysRS</shortName>
    </alternativeName>
</protein>
<evidence type="ECO:0000256" key="10">
    <source>
        <dbReference type="ARBA" id="ARBA00023146"/>
    </source>
</evidence>
<dbReference type="FunFam" id="3.40.50.620:FF:000130">
    <property type="entry name" value="Cysteine--tRNA ligase"/>
    <property type="match status" value="1"/>
</dbReference>
<dbReference type="InterPro" id="IPR032678">
    <property type="entry name" value="tRNA-synt_1_cat_dom"/>
</dbReference>
<dbReference type="NCBIfam" id="TIGR00435">
    <property type="entry name" value="cysS"/>
    <property type="match status" value="1"/>
</dbReference>
<keyword evidence="8 12" id="KW-0067">ATP-binding</keyword>
<dbReference type="InterPro" id="IPR015273">
    <property type="entry name" value="Cys-tRNA-synt_Ia_DALR"/>
</dbReference>
<keyword evidence="3 12" id="KW-0963">Cytoplasm</keyword>
<feature type="binding site" evidence="12">
    <location>
        <position position="27"/>
    </location>
    <ligand>
        <name>Zn(2+)</name>
        <dbReference type="ChEBI" id="CHEBI:29105"/>
    </ligand>
</feature>
<keyword evidence="5 12" id="KW-0479">Metal-binding</keyword>
<dbReference type="KEGG" id="mzh:Mzhil_0132"/>
<dbReference type="GO" id="GO:0008270">
    <property type="term" value="F:zinc ion binding"/>
    <property type="evidence" value="ECO:0007669"/>
    <property type="project" value="UniProtKB-UniRule"/>
</dbReference>
<dbReference type="HAMAP" id="MF_00041">
    <property type="entry name" value="Cys_tRNA_synth"/>
    <property type="match status" value="1"/>
</dbReference>
<feature type="binding site" evidence="12">
    <location>
        <position position="241"/>
    </location>
    <ligand>
        <name>Zn(2+)</name>
        <dbReference type="ChEBI" id="CHEBI:29105"/>
    </ligand>
</feature>
<evidence type="ECO:0000256" key="12">
    <source>
        <dbReference type="HAMAP-Rule" id="MF_00041"/>
    </source>
</evidence>
<feature type="binding site" evidence="12">
    <location>
        <position position="237"/>
    </location>
    <ligand>
        <name>Zn(2+)</name>
        <dbReference type="ChEBI" id="CHEBI:29105"/>
    </ligand>
</feature>
<dbReference type="Pfam" id="PF01406">
    <property type="entry name" value="tRNA-synt_1e"/>
    <property type="match status" value="1"/>
</dbReference>
<dbReference type="EMBL" id="CP002101">
    <property type="protein sequence ID" value="AEH60012.1"/>
    <property type="molecule type" value="Genomic_DNA"/>
</dbReference>
<dbReference type="InterPro" id="IPR015803">
    <property type="entry name" value="Cys-tRNA-ligase"/>
</dbReference>
<dbReference type="GO" id="GO:0006423">
    <property type="term" value="P:cysteinyl-tRNA aminoacylation"/>
    <property type="evidence" value="ECO:0007669"/>
    <property type="project" value="UniProtKB-UniRule"/>
</dbReference>
<keyword evidence="10 12" id="KW-0030">Aminoacyl-tRNA synthetase</keyword>
<dbReference type="PANTHER" id="PTHR10890:SF3">
    <property type="entry name" value="CYSTEINE--TRNA LIGASE, CYTOPLASMIC"/>
    <property type="match status" value="1"/>
</dbReference>
<gene>
    <name evidence="12" type="primary">cysS</name>
    <name evidence="14" type="ordered locus">Mzhil_0132</name>
</gene>
<feature type="short sequence motif" description="'KMSKS' region" evidence="12">
    <location>
        <begin position="269"/>
        <end position="273"/>
    </location>
</feature>
<evidence type="ECO:0000313" key="14">
    <source>
        <dbReference type="EMBL" id="AEH60012.1"/>
    </source>
</evidence>
<evidence type="ECO:0000259" key="13">
    <source>
        <dbReference type="SMART" id="SM00840"/>
    </source>
</evidence>
<feature type="binding site" evidence="12">
    <location>
        <position position="212"/>
    </location>
    <ligand>
        <name>Zn(2+)</name>
        <dbReference type="ChEBI" id="CHEBI:29105"/>
    </ligand>
</feature>
<dbReference type="GO" id="GO:0005737">
    <property type="term" value="C:cytoplasm"/>
    <property type="evidence" value="ECO:0007669"/>
    <property type="project" value="UniProtKB-SubCell"/>
</dbReference>
<dbReference type="GO" id="GO:0005524">
    <property type="term" value="F:ATP binding"/>
    <property type="evidence" value="ECO:0007669"/>
    <property type="project" value="UniProtKB-UniRule"/>
</dbReference>
<evidence type="ECO:0000256" key="7">
    <source>
        <dbReference type="ARBA" id="ARBA00022833"/>
    </source>
</evidence>
<feature type="domain" description="Cysteinyl-tRNA synthetase class Ia DALR" evidence="13">
    <location>
        <begin position="357"/>
        <end position="420"/>
    </location>
</feature>
<dbReference type="EC" id="6.1.1.16" evidence="12"/>
<evidence type="ECO:0000256" key="5">
    <source>
        <dbReference type="ARBA" id="ARBA00022723"/>
    </source>
</evidence>
<sequence length="470" mass="54012">MKVYNTLTGKKELFAPLEDKKVSIYACGPTVYSTPHIGNYRTFLMTDTIVRTLEYLGFDVKLVMNITDIDDKTIEGAKKAGMSLKEFTRIYTEEFFRGLDQLNIKRASAYPRATENIEGMINLAVKLVEKGAAYEKNGSVYFKISSFEEYGKLSKIDLDRIRIGASVDVDEYDKDNPRDFALLKASTREEVEQGIYYESPFGKVRPGWHTECVVMAMKEFGPTVDIHSGGEDLKFPHHENEIAQAESLTGKTFVRYWIHGKHLLVDGEKMSKSKGNVLSLSDLVETYGGEVVRYMFLSVHHKKLLNYTHSFADNARNNYQKLKETHDKLQFILQNKDGGKGTPDPEMISEMEKLDMDFREALEDDFNTQLALKSFHELSRIANIYMETKEDVPTLEAIFSQYTNFADVLGLFEKRDEEQIPEEVIQLTDKRETARKQRDWESADLLRQKVHELGYTIEDTKEGPRIKKIS</sequence>
<dbReference type="Gene3D" id="1.20.120.1910">
    <property type="entry name" value="Cysteine-tRNA ligase, C-terminal anti-codon recognition domain"/>
    <property type="match status" value="1"/>
</dbReference>
<dbReference type="STRING" id="679901.Mzhil_0132"/>
<comment type="cofactor">
    <cofactor evidence="12">
        <name>Zn(2+)</name>
        <dbReference type="ChEBI" id="CHEBI:29105"/>
    </cofactor>
    <text evidence="12">Binds 1 zinc ion per subunit.</text>
</comment>
<evidence type="ECO:0000256" key="8">
    <source>
        <dbReference type="ARBA" id="ARBA00022840"/>
    </source>
</evidence>